<dbReference type="GO" id="GO:0005615">
    <property type="term" value="C:extracellular space"/>
    <property type="evidence" value="ECO:0007669"/>
    <property type="project" value="InterPro"/>
</dbReference>
<feature type="chain" id="PRO_5019778032" description="Serpin domain-containing protein" evidence="4">
    <location>
        <begin position="22"/>
        <end position="397"/>
    </location>
</feature>
<dbReference type="Gene3D" id="3.30.497.10">
    <property type="entry name" value="Antithrombin, subunit I, domain 2"/>
    <property type="match status" value="1"/>
</dbReference>
<evidence type="ECO:0000256" key="2">
    <source>
        <dbReference type="ARBA" id="ARBA00022900"/>
    </source>
</evidence>
<dbReference type="Proteomes" id="UP000295192">
    <property type="component" value="Unassembled WGS sequence"/>
</dbReference>
<evidence type="ECO:0000259" key="5">
    <source>
        <dbReference type="SMART" id="SM00093"/>
    </source>
</evidence>
<accession>A0A484BSA8</accession>
<dbReference type="InterPro" id="IPR000215">
    <property type="entry name" value="Serpin_fam"/>
</dbReference>
<evidence type="ECO:0000256" key="3">
    <source>
        <dbReference type="RuleBase" id="RU000411"/>
    </source>
</evidence>
<feature type="domain" description="Serpin" evidence="5">
    <location>
        <begin position="38"/>
        <end position="394"/>
    </location>
</feature>
<dbReference type="InterPro" id="IPR042178">
    <property type="entry name" value="Serpin_sf_1"/>
</dbReference>
<evidence type="ECO:0000256" key="4">
    <source>
        <dbReference type="SAM" id="SignalP"/>
    </source>
</evidence>
<dbReference type="EMBL" id="LSRL02000007">
    <property type="protein sequence ID" value="TDG51658.1"/>
    <property type="molecule type" value="Genomic_DNA"/>
</dbReference>
<dbReference type="InterPro" id="IPR042185">
    <property type="entry name" value="Serpin_sf_2"/>
</dbReference>
<comment type="similarity">
    <text evidence="3">Belongs to the serpin family.</text>
</comment>
<dbReference type="OrthoDB" id="671595at2759"/>
<name>A0A484BSA8_DRONA</name>
<dbReference type="GO" id="GO:0004867">
    <property type="term" value="F:serine-type endopeptidase inhibitor activity"/>
    <property type="evidence" value="ECO:0007669"/>
    <property type="project" value="UniProtKB-KW"/>
</dbReference>
<organism evidence="6 7">
    <name type="scientific">Drosophila navojoa</name>
    <name type="common">Fruit fly</name>
    <dbReference type="NCBI Taxonomy" id="7232"/>
    <lineage>
        <taxon>Eukaryota</taxon>
        <taxon>Metazoa</taxon>
        <taxon>Ecdysozoa</taxon>
        <taxon>Arthropoda</taxon>
        <taxon>Hexapoda</taxon>
        <taxon>Insecta</taxon>
        <taxon>Pterygota</taxon>
        <taxon>Neoptera</taxon>
        <taxon>Endopterygota</taxon>
        <taxon>Diptera</taxon>
        <taxon>Brachycera</taxon>
        <taxon>Muscomorpha</taxon>
        <taxon>Ephydroidea</taxon>
        <taxon>Drosophilidae</taxon>
        <taxon>Drosophila</taxon>
    </lineage>
</organism>
<dbReference type="PANTHER" id="PTHR11461:SF372">
    <property type="entry name" value="ACCESSORY GLAND PROTEIN ACP76A-RELATED"/>
    <property type="match status" value="1"/>
</dbReference>
<evidence type="ECO:0000256" key="1">
    <source>
        <dbReference type="ARBA" id="ARBA00022690"/>
    </source>
</evidence>
<proteinExistence type="inferred from homology"/>
<dbReference type="CDD" id="cd19954">
    <property type="entry name" value="serpin42Dd-like_insects"/>
    <property type="match status" value="1"/>
</dbReference>
<dbReference type="InterPro" id="IPR036186">
    <property type="entry name" value="Serpin_sf"/>
</dbReference>
<keyword evidence="1" id="KW-0646">Protease inhibitor</keyword>
<keyword evidence="4" id="KW-0732">Signal</keyword>
<dbReference type="SMART" id="SM00093">
    <property type="entry name" value="SERPIN"/>
    <property type="match status" value="1"/>
</dbReference>
<keyword evidence="7" id="KW-1185">Reference proteome</keyword>
<comment type="caution">
    <text evidence="6">The sequence shown here is derived from an EMBL/GenBank/DDBJ whole genome shotgun (WGS) entry which is preliminary data.</text>
</comment>
<dbReference type="STRING" id="7232.A0A484BSA8"/>
<dbReference type="KEGG" id="dnv:108654684"/>
<reference evidence="6 7" key="1">
    <citation type="journal article" date="2019" name="J. Hered.">
        <title>An Improved Genome Assembly for Drosophila navojoa, the Basal Species in the mojavensis Cluster.</title>
        <authorList>
            <person name="Vanderlinde T."/>
            <person name="Dupim E.G."/>
            <person name="Nazario-Yepiz N.O."/>
            <person name="Carvalho A.B."/>
        </authorList>
    </citation>
    <scope>NUCLEOTIDE SEQUENCE [LARGE SCALE GENOMIC DNA]</scope>
    <source>
        <strain evidence="6">Navoj_Jal97</strain>
        <tissue evidence="6">Whole organism</tissue>
    </source>
</reference>
<dbReference type="Pfam" id="PF00079">
    <property type="entry name" value="Serpin"/>
    <property type="match status" value="1"/>
</dbReference>
<evidence type="ECO:0000313" key="6">
    <source>
        <dbReference type="EMBL" id="TDG51658.1"/>
    </source>
</evidence>
<protein>
    <recommendedName>
        <fullName evidence="5">Serpin domain-containing protein</fullName>
    </recommendedName>
</protein>
<dbReference type="InterPro" id="IPR023796">
    <property type="entry name" value="Serpin_dom"/>
</dbReference>
<feature type="signal peptide" evidence="4">
    <location>
        <begin position="1"/>
        <end position="21"/>
    </location>
</feature>
<dbReference type="OMA" id="VETMWTL"/>
<evidence type="ECO:0000313" key="7">
    <source>
        <dbReference type="Proteomes" id="UP000295192"/>
    </source>
</evidence>
<gene>
    <name evidence="6" type="ORF">AWZ03_001718</name>
</gene>
<sequence length="397" mass="44372">MTLSSVQCLLLSLAIFGSCQARTSAGLDVARDRNLLAADLYNAVGAERLNENVVIGTAAIQTSMALAFFGAKGQTAIELKEGMRLGTGDADQVSQRHSSFQQALTRDNNLRLANNIYINENLEFKNSFRDVAQRQFDSNIEKLDFHPPYNKRTAASINQAVATKTNNQIKDILRAELLNDRTEGVIVNGVTFSAPWQKAFKLEKTKSRSFRTGDGQNVNVETMWTLQNLNYAEISSLDAKVLELPYQNQEFSMILLLPNRKDGLRALQQSLVGKNLLNELGSMSMQKVEVELPKFSVTFGLSLEKPFKQLGVTTMFSREGDFGNMYRMFVSHFINNVEHKAHVEVSEAGVEQPLETGVLKGLFSRSKKFEADHPFAFAIKYKDSIVFMGHIANYAYV</sequence>
<dbReference type="PANTHER" id="PTHR11461">
    <property type="entry name" value="SERINE PROTEASE INHIBITOR, SERPIN"/>
    <property type="match status" value="1"/>
</dbReference>
<dbReference type="AlphaFoldDB" id="A0A484BSA8"/>
<dbReference type="SUPFAM" id="SSF56574">
    <property type="entry name" value="Serpins"/>
    <property type="match status" value="1"/>
</dbReference>
<dbReference type="Gene3D" id="2.30.39.10">
    <property type="entry name" value="Alpha-1-antitrypsin, domain 1"/>
    <property type="match status" value="1"/>
</dbReference>
<keyword evidence="2" id="KW-0722">Serine protease inhibitor</keyword>